<evidence type="ECO:0000256" key="5">
    <source>
        <dbReference type="ARBA" id="ARBA00023002"/>
    </source>
</evidence>
<dbReference type="Pfam" id="PF05199">
    <property type="entry name" value="GMC_oxred_C"/>
    <property type="match status" value="1"/>
</dbReference>
<gene>
    <name evidence="7" type="ORF">S03H2_42409</name>
</gene>
<sequence>GELMRSEFLRVGLSAPQLEAWVEQKRYDGAIIVDTAHTAGTTRMASERRAGVVDQNCQVFGISGLYFAGASVFPTSGHANPTLMIVAMALRLADRLKGELGASAGAARDFSAH</sequence>
<feature type="domain" description="Glucose-methanol-choline oxidoreductase C-terminal" evidence="6">
    <location>
        <begin position="29"/>
        <end position="89"/>
    </location>
</feature>
<keyword evidence="4" id="KW-0274">FAD</keyword>
<evidence type="ECO:0000256" key="3">
    <source>
        <dbReference type="ARBA" id="ARBA00022630"/>
    </source>
</evidence>
<proteinExistence type="inferred from homology"/>
<protein>
    <recommendedName>
        <fullName evidence="6">Glucose-methanol-choline oxidoreductase C-terminal domain-containing protein</fullName>
    </recommendedName>
</protein>
<keyword evidence="3" id="KW-0285">Flavoprotein</keyword>
<dbReference type="InterPro" id="IPR036188">
    <property type="entry name" value="FAD/NAD-bd_sf"/>
</dbReference>
<reference evidence="7" key="1">
    <citation type="journal article" date="2014" name="Front. Microbiol.">
        <title>High frequency of phylogenetically diverse reductive dehalogenase-homologous genes in deep subseafloor sedimentary metagenomes.</title>
        <authorList>
            <person name="Kawai M."/>
            <person name="Futagami T."/>
            <person name="Toyoda A."/>
            <person name="Takaki Y."/>
            <person name="Nishi S."/>
            <person name="Hori S."/>
            <person name="Arai W."/>
            <person name="Tsubouchi T."/>
            <person name="Morono Y."/>
            <person name="Uchiyama I."/>
            <person name="Ito T."/>
            <person name="Fujiyama A."/>
            <person name="Inagaki F."/>
            <person name="Takami H."/>
        </authorList>
    </citation>
    <scope>NUCLEOTIDE SEQUENCE</scope>
    <source>
        <strain evidence="7">Expedition CK06-06</strain>
    </source>
</reference>
<comment type="similarity">
    <text evidence="2">Belongs to the GMC oxidoreductase family.</text>
</comment>
<evidence type="ECO:0000256" key="4">
    <source>
        <dbReference type="ARBA" id="ARBA00022827"/>
    </source>
</evidence>
<organism evidence="7">
    <name type="scientific">marine sediment metagenome</name>
    <dbReference type="NCBI Taxonomy" id="412755"/>
    <lineage>
        <taxon>unclassified sequences</taxon>
        <taxon>metagenomes</taxon>
        <taxon>ecological metagenomes</taxon>
    </lineage>
</organism>
<dbReference type="SUPFAM" id="SSF51905">
    <property type="entry name" value="FAD/NAD(P)-binding domain"/>
    <property type="match status" value="1"/>
</dbReference>
<evidence type="ECO:0000256" key="2">
    <source>
        <dbReference type="ARBA" id="ARBA00010790"/>
    </source>
</evidence>
<dbReference type="PANTHER" id="PTHR42784">
    <property type="entry name" value="PYRANOSE 2-OXIDASE"/>
    <property type="match status" value="1"/>
</dbReference>
<dbReference type="Gene3D" id="3.50.50.60">
    <property type="entry name" value="FAD/NAD(P)-binding domain"/>
    <property type="match status" value="1"/>
</dbReference>
<dbReference type="GO" id="GO:0016614">
    <property type="term" value="F:oxidoreductase activity, acting on CH-OH group of donors"/>
    <property type="evidence" value="ECO:0007669"/>
    <property type="project" value="InterPro"/>
</dbReference>
<dbReference type="InterPro" id="IPR007867">
    <property type="entry name" value="GMC_OxRtase_C"/>
</dbReference>
<evidence type="ECO:0000313" key="7">
    <source>
        <dbReference type="EMBL" id="GAH76037.1"/>
    </source>
</evidence>
<comment type="cofactor">
    <cofactor evidence="1">
        <name>FAD</name>
        <dbReference type="ChEBI" id="CHEBI:57692"/>
    </cofactor>
</comment>
<accession>X1I2X5</accession>
<dbReference type="PANTHER" id="PTHR42784:SF1">
    <property type="entry name" value="PYRANOSE 2-OXIDASE"/>
    <property type="match status" value="1"/>
</dbReference>
<evidence type="ECO:0000259" key="6">
    <source>
        <dbReference type="Pfam" id="PF05199"/>
    </source>
</evidence>
<comment type="caution">
    <text evidence="7">The sequence shown here is derived from an EMBL/GenBank/DDBJ whole genome shotgun (WGS) entry which is preliminary data.</text>
</comment>
<name>X1I2X5_9ZZZZ</name>
<keyword evidence="5" id="KW-0560">Oxidoreductase</keyword>
<evidence type="ECO:0000256" key="1">
    <source>
        <dbReference type="ARBA" id="ARBA00001974"/>
    </source>
</evidence>
<dbReference type="AlphaFoldDB" id="X1I2X5"/>
<dbReference type="InterPro" id="IPR051473">
    <property type="entry name" value="P2Ox-like"/>
</dbReference>
<feature type="non-terminal residue" evidence="7">
    <location>
        <position position="1"/>
    </location>
</feature>
<dbReference type="EMBL" id="BARU01026398">
    <property type="protein sequence ID" value="GAH76037.1"/>
    <property type="molecule type" value="Genomic_DNA"/>
</dbReference>